<feature type="domain" description="GST C-terminal" evidence="2">
    <location>
        <begin position="93"/>
        <end position="206"/>
    </location>
</feature>
<dbReference type="EMBL" id="JBGORX010000001">
    <property type="protein sequence ID" value="MFJ1267103.1"/>
    <property type="molecule type" value="Genomic_DNA"/>
</dbReference>
<dbReference type="Pfam" id="PF13410">
    <property type="entry name" value="GST_C_2"/>
    <property type="match status" value="1"/>
</dbReference>
<organism evidence="3 4">
    <name type="scientific">Legionella lytica</name>
    <dbReference type="NCBI Taxonomy" id="96232"/>
    <lineage>
        <taxon>Bacteria</taxon>
        <taxon>Pseudomonadati</taxon>
        <taxon>Pseudomonadota</taxon>
        <taxon>Gammaproteobacteria</taxon>
        <taxon>Legionellales</taxon>
        <taxon>Legionellaceae</taxon>
        <taxon>Legionella</taxon>
    </lineage>
</organism>
<keyword evidence="4" id="KW-1185">Reference proteome</keyword>
<dbReference type="InterPro" id="IPR050983">
    <property type="entry name" value="GST_Omega/HSP26"/>
</dbReference>
<dbReference type="PANTHER" id="PTHR43968:SF6">
    <property type="entry name" value="GLUTATHIONE S-TRANSFERASE OMEGA"/>
    <property type="match status" value="1"/>
</dbReference>
<dbReference type="InterPro" id="IPR036249">
    <property type="entry name" value="Thioredoxin-like_sf"/>
</dbReference>
<dbReference type="Gene3D" id="3.40.30.10">
    <property type="entry name" value="Glutaredoxin"/>
    <property type="match status" value="1"/>
</dbReference>
<accession>A0ABW8D336</accession>
<dbReference type="InterPro" id="IPR004045">
    <property type="entry name" value="Glutathione_S-Trfase_N"/>
</dbReference>
<dbReference type="Gene3D" id="1.20.1050.10">
    <property type="match status" value="1"/>
</dbReference>
<proteinExistence type="predicted"/>
<sequence length="206" mass="24070">MNQYNNEVLLDIPTLYTFRRCPYAIRARMALAYAQISVTQYEVDLKNKPLELLQHSAKGTVPVLILQNGQVIDQSLDIMLWALKQADPDGWLNPKLKAAGDKLIHQNDTQFKPILDRYKYSPEPTIARNYREQAHSYLKHIDSLLASRPYLLADHISLADIALFPFIRQFFMVDKAWFAQSEYTHLQTWLQSFLDSELFHRIMQKT</sequence>
<dbReference type="PROSITE" id="PS50404">
    <property type="entry name" value="GST_NTER"/>
    <property type="match status" value="1"/>
</dbReference>
<dbReference type="SFLD" id="SFLDS00019">
    <property type="entry name" value="Glutathione_Transferase_(cytos"/>
    <property type="match status" value="1"/>
</dbReference>
<dbReference type="SUPFAM" id="SSF47616">
    <property type="entry name" value="GST C-terminal domain-like"/>
    <property type="match status" value="1"/>
</dbReference>
<dbReference type="InterPro" id="IPR010987">
    <property type="entry name" value="Glutathione-S-Trfase_C-like"/>
</dbReference>
<name>A0ABW8D336_9GAMM</name>
<comment type="caution">
    <text evidence="3">The sequence shown here is derived from an EMBL/GenBank/DDBJ whole genome shotgun (WGS) entry which is preliminary data.</text>
</comment>
<dbReference type="InterPro" id="IPR036282">
    <property type="entry name" value="Glutathione-S-Trfase_C_sf"/>
</dbReference>
<dbReference type="PROSITE" id="PS51354">
    <property type="entry name" value="GLUTAREDOXIN_2"/>
    <property type="match status" value="1"/>
</dbReference>
<evidence type="ECO:0000259" key="2">
    <source>
        <dbReference type="PROSITE" id="PS50405"/>
    </source>
</evidence>
<feature type="domain" description="GST N-terminal" evidence="1">
    <location>
        <begin position="11"/>
        <end position="90"/>
    </location>
</feature>
<dbReference type="InterPro" id="IPR040079">
    <property type="entry name" value="Glutathione_S-Trfase"/>
</dbReference>
<evidence type="ECO:0000313" key="4">
    <source>
        <dbReference type="Proteomes" id="UP001615550"/>
    </source>
</evidence>
<protein>
    <submittedName>
        <fullName evidence="3">Glutathione S-transferase</fullName>
    </submittedName>
</protein>
<dbReference type="Proteomes" id="UP001615550">
    <property type="component" value="Unassembled WGS sequence"/>
</dbReference>
<dbReference type="CDD" id="cd03060">
    <property type="entry name" value="GST_N_Omega_like"/>
    <property type="match status" value="1"/>
</dbReference>
<gene>
    <name evidence="3" type="ORF">ACD661_00870</name>
</gene>
<dbReference type="CDD" id="cd03196">
    <property type="entry name" value="GST_C_5"/>
    <property type="match status" value="1"/>
</dbReference>
<dbReference type="RefSeq" id="WP_400185625.1">
    <property type="nucleotide sequence ID" value="NZ_JBGORX010000001.1"/>
</dbReference>
<dbReference type="PANTHER" id="PTHR43968">
    <property type="match status" value="1"/>
</dbReference>
<evidence type="ECO:0000259" key="1">
    <source>
        <dbReference type="PROSITE" id="PS50404"/>
    </source>
</evidence>
<dbReference type="SUPFAM" id="SSF52833">
    <property type="entry name" value="Thioredoxin-like"/>
    <property type="match status" value="1"/>
</dbReference>
<evidence type="ECO:0000313" key="3">
    <source>
        <dbReference type="EMBL" id="MFJ1267103.1"/>
    </source>
</evidence>
<dbReference type="PROSITE" id="PS50405">
    <property type="entry name" value="GST_CTER"/>
    <property type="match status" value="1"/>
</dbReference>
<dbReference type="Pfam" id="PF13417">
    <property type="entry name" value="GST_N_3"/>
    <property type="match status" value="1"/>
</dbReference>
<reference evidence="3 4" key="1">
    <citation type="submission" date="2024-08" db="EMBL/GenBank/DDBJ databases">
        <title>Draft Genome Sequence of Legionella lytica strain DSB2004, Isolated From a Fire Sprinkler System.</title>
        <authorList>
            <person name="Everhart A.D."/>
            <person name="Kidane D.T."/>
            <person name="Farone A.L."/>
            <person name="Farone M.B."/>
        </authorList>
    </citation>
    <scope>NUCLEOTIDE SEQUENCE [LARGE SCALE GENOMIC DNA]</scope>
    <source>
        <strain evidence="3 4">DSB2004</strain>
    </source>
</reference>